<comment type="cofactor">
    <cofactor evidence="1">
        <name>Ca(2+)</name>
        <dbReference type="ChEBI" id="CHEBI:29108"/>
    </cofactor>
</comment>
<feature type="domain" description="Sulfatase N-terminal" evidence="6">
    <location>
        <begin position="94"/>
        <end position="335"/>
    </location>
</feature>
<evidence type="ECO:0000256" key="5">
    <source>
        <dbReference type="ARBA" id="ARBA00023180"/>
    </source>
</evidence>
<organism evidence="7">
    <name type="scientific">Capitella teleta</name>
    <name type="common">Polychaete worm</name>
    <dbReference type="NCBI Taxonomy" id="283909"/>
    <lineage>
        <taxon>Eukaryota</taxon>
        <taxon>Metazoa</taxon>
        <taxon>Spiralia</taxon>
        <taxon>Lophotrochozoa</taxon>
        <taxon>Annelida</taxon>
        <taxon>Polychaeta</taxon>
        <taxon>Sedentaria</taxon>
        <taxon>Scolecida</taxon>
        <taxon>Capitellidae</taxon>
        <taxon>Capitella</taxon>
    </lineage>
</organism>
<dbReference type="PANTHER" id="PTHR10342:SF274">
    <property type="entry name" value="ARYLSULFATASE B"/>
    <property type="match status" value="1"/>
</dbReference>
<accession>R7U4Q7</accession>
<reference evidence="7 9" key="2">
    <citation type="journal article" date="2013" name="Nature">
        <title>Insights into bilaterian evolution from three spiralian genomes.</title>
        <authorList>
            <person name="Simakov O."/>
            <person name="Marletaz F."/>
            <person name="Cho S.J."/>
            <person name="Edsinger-Gonzales E."/>
            <person name="Havlak P."/>
            <person name="Hellsten U."/>
            <person name="Kuo D.H."/>
            <person name="Larsson T."/>
            <person name="Lv J."/>
            <person name="Arendt D."/>
            <person name="Savage R."/>
            <person name="Osoegawa K."/>
            <person name="de Jong P."/>
            <person name="Grimwood J."/>
            <person name="Chapman J.A."/>
            <person name="Shapiro H."/>
            <person name="Aerts A."/>
            <person name="Otillar R.P."/>
            <person name="Terry A.Y."/>
            <person name="Boore J.L."/>
            <person name="Grigoriev I.V."/>
            <person name="Lindberg D.R."/>
            <person name="Seaver E.C."/>
            <person name="Weisblat D.A."/>
            <person name="Putnam N.H."/>
            <person name="Rokhsar D.S."/>
        </authorList>
    </citation>
    <scope>NUCLEOTIDE SEQUENCE</scope>
    <source>
        <strain evidence="7 9">I ESC-2004</strain>
    </source>
</reference>
<dbReference type="OMA" id="EYTTHER"/>
<dbReference type="EMBL" id="KB305118">
    <property type="protein sequence ID" value="ELU01350.1"/>
    <property type="molecule type" value="Genomic_DNA"/>
</dbReference>
<evidence type="ECO:0000256" key="4">
    <source>
        <dbReference type="ARBA" id="ARBA00022837"/>
    </source>
</evidence>
<reference evidence="9" key="1">
    <citation type="submission" date="2012-12" db="EMBL/GenBank/DDBJ databases">
        <authorList>
            <person name="Hellsten U."/>
            <person name="Grimwood J."/>
            <person name="Chapman J.A."/>
            <person name="Shapiro H."/>
            <person name="Aerts A."/>
            <person name="Otillar R.P."/>
            <person name="Terry A.Y."/>
            <person name="Boore J.L."/>
            <person name="Simakov O."/>
            <person name="Marletaz F."/>
            <person name="Cho S.-J."/>
            <person name="Edsinger-Gonzales E."/>
            <person name="Havlak P."/>
            <person name="Kuo D.-H."/>
            <person name="Larsson T."/>
            <person name="Lv J."/>
            <person name="Arendt D."/>
            <person name="Savage R."/>
            <person name="Osoegawa K."/>
            <person name="de Jong P."/>
            <person name="Lindberg D.R."/>
            <person name="Seaver E.C."/>
            <person name="Weisblat D.A."/>
            <person name="Putnam N.H."/>
            <person name="Grigoriev I.V."/>
            <person name="Rokhsar D.S."/>
        </authorList>
    </citation>
    <scope>NUCLEOTIDE SEQUENCE</scope>
    <source>
        <strain evidence="9">I ESC-2004</strain>
    </source>
</reference>
<dbReference type="HOGENOM" id="CLU_006332_10_1_1"/>
<dbReference type="AlphaFoldDB" id="R7U4Q7"/>
<name>R7U4Q7_CAPTE</name>
<proteinExistence type="inferred from homology"/>
<dbReference type="InterPro" id="IPR000917">
    <property type="entry name" value="Sulfatase_N"/>
</dbReference>
<dbReference type="OrthoDB" id="103349at2759"/>
<dbReference type="Gene3D" id="3.40.720.10">
    <property type="entry name" value="Alkaline Phosphatase, subunit A"/>
    <property type="match status" value="1"/>
</dbReference>
<dbReference type="Pfam" id="PF00884">
    <property type="entry name" value="Sulfatase"/>
    <property type="match status" value="1"/>
</dbReference>
<dbReference type="PANTHER" id="PTHR10342">
    <property type="entry name" value="ARYLSULFATASE"/>
    <property type="match status" value="1"/>
</dbReference>
<keyword evidence="5" id="KW-0325">Glycoprotein</keyword>
<dbReference type="EMBL" id="AMQN01009286">
    <property type="status" value="NOT_ANNOTATED_CDS"/>
    <property type="molecule type" value="Genomic_DNA"/>
</dbReference>
<dbReference type="GO" id="GO:0008484">
    <property type="term" value="F:sulfuric ester hydrolase activity"/>
    <property type="evidence" value="ECO:0007669"/>
    <property type="project" value="InterPro"/>
</dbReference>
<evidence type="ECO:0000256" key="2">
    <source>
        <dbReference type="ARBA" id="ARBA00008779"/>
    </source>
</evidence>
<dbReference type="Proteomes" id="UP000014760">
    <property type="component" value="Unassembled WGS sequence"/>
</dbReference>
<dbReference type="InterPro" id="IPR047115">
    <property type="entry name" value="ARSB"/>
</dbReference>
<evidence type="ECO:0000313" key="7">
    <source>
        <dbReference type="EMBL" id="ELU01350.1"/>
    </source>
</evidence>
<dbReference type="SUPFAM" id="SSF53649">
    <property type="entry name" value="Alkaline phosphatase-like"/>
    <property type="match status" value="1"/>
</dbReference>
<gene>
    <name evidence="7" type="ORF">CAPTEDRAFT_214223</name>
</gene>
<evidence type="ECO:0000313" key="8">
    <source>
        <dbReference type="EnsemblMetazoa" id="CapteP214223"/>
    </source>
</evidence>
<evidence type="ECO:0000313" key="9">
    <source>
        <dbReference type="Proteomes" id="UP000014760"/>
    </source>
</evidence>
<dbReference type="InterPro" id="IPR017850">
    <property type="entry name" value="Alkaline_phosphatase_core_sf"/>
</dbReference>
<evidence type="ECO:0000256" key="1">
    <source>
        <dbReference type="ARBA" id="ARBA00001913"/>
    </source>
</evidence>
<dbReference type="STRING" id="283909.R7U4Q7"/>
<evidence type="ECO:0000256" key="3">
    <source>
        <dbReference type="ARBA" id="ARBA00022723"/>
    </source>
</evidence>
<dbReference type="EnsemblMetazoa" id="CapteT214223">
    <property type="protein sequence ID" value="CapteP214223"/>
    <property type="gene ID" value="CapteG214223"/>
</dbReference>
<sequence length="336" mass="37764">MLFLVIGPPNVTHTCAYTGFYFRGNGSYPIECKHLNDGPFVPQIALLGIYTSSNQQRKIIRENNKMKALLILSVLAVVALATARIRRRQGDSKPNIIWFFADDYGYQDAGYRNSDIHTPNIDQLVADGISFTNAYSAQQCSPSRSSFLSGRYAYTSGMQHGVISDTAAHCMDLKYNFLSDYLKELNYNTHASGKWHLGYCNKECTPTYRGFDTFSGGYSGEGKYYEHTTFQGMYDWHNGTKLDRSASGIHSQDLIEADLLNQLDENDGTPLFYYAAFQNTHSPMQPKPEHEALYDDLDAPSTRKKYLGLVSGMDAVIGKVVAKLKEKDMFDNTVMN</sequence>
<comment type="similarity">
    <text evidence="2">Belongs to the sulfatase family.</text>
</comment>
<reference evidence="8" key="3">
    <citation type="submission" date="2015-06" db="UniProtKB">
        <authorList>
            <consortium name="EnsemblMetazoa"/>
        </authorList>
    </citation>
    <scope>IDENTIFICATION</scope>
</reference>
<keyword evidence="4" id="KW-0106">Calcium</keyword>
<protein>
    <recommendedName>
        <fullName evidence="6">Sulfatase N-terminal domain-containing protein</fullName>
    </recommendedName>
</protein>
<keyword evidence="9" id="KW-1185">Reference proteome</keyword>
<evidence type="ECO:0000259" key="6">
    <source>
        <dbReference type="Pfam" id="PF00884"/>
    </source>
</evidence>
<keyword evidence="3" id="KW-0479">Metal-binding</keyword>
<dbReference type="GO" id="GO:0046872">
    <property type="term" value="F:metal ion binding"/>
    <property type="evidence" value="ECO:0007669"/>
    <property type="project" value="UniProtKB-KW"/>
</dbReference>